<organism evidence="2">
    <name type="scientific">Pyrodinium bahamense</name>
    <dbReference type="NCBI Taxonomy" id="73915"/>
    <lineage>
        <taxon>Eukaryota</taxon>
        <taxon>Sar</taxon>
        <taxon>Alveolata</taxon>
        <taxon>Dinophyceae</taxon>
        <taxon>Gonyaulacales</taxon>
        <taxon>Pyrocystaceae</taxon>
        <taxon>Pyrodinium</taxon>
    </lineage>
</organism>
<evidence type="ECO:0000259" key="1">
    <source>
        <dbReference type="Pfam" id="PF01661"/>
    </source>
</evidence>
<protein>
    <recommendedName>
        <fullName evidence="1">Macro domain-containing protein</fullName>
    </recommendedName>
</protein>
<proteinExistence type="predicted"/>
<dbReference type="Gene3D" id="3.40.220.10">
    <property type="entry name" value="Leucine Aminopeptidase, subunit E, domain 1"/>
    <property type="match status" value="1"/>
</dbReference>
<gene>
    <name evidence="2" type="ORF">PBAH0796_LOCUS18068</name>
</gene>
<dbReference type="SUPFAM" id="SSF52949">
    <property type="entry name" value="Macro domain-like"/>
    <property type="match status" value="1"/>
</dbReference>
<accession>A0A7S0AKB8</accession>
<dbReference type="AlphaFoldDB" id="A0A7S0AKB8"/>
<name>A0A7S0AKB8_9DINO</name>
<sequence length="247" mass="26378">MASAPPASLRAVWSTRCGLFNIELHKLHCVVEPSGGGFAELLLNPANGRLSGINYPTFRRGSDDEKDTMPGNWCVDHTAVERQTSADVFIGATSCVDGLVHLLGGPSLKDALAGRRCSVGEVVHTESFGSLRGSYPKGVLHTNAPAVTNPDSARLLRQCYEAALGEAFVELRAASLASVLLGTGVRGIGADVGARCAMLGACRFWERRHGEVLGGKALRFAIRDDSRLQQVATSFQEVKSAALRREF</sequence>
<dbReference type="Pfam" id="PF01661">
    <property type="entry name" value="Macro"/>
    <property type="match status" value="1"/>
</dbReference>
<feature type="domain" description="Macro" evidence="1">
    <location>
        <begin position="94"/>
        <end position="196"/>
    </location>
</feature>
<dbReference type="InterPro" id="IPR043472">
    <property type="entry name" value="Macro_dom-like"/>
</dbReference>
<dbReference type="EMBL" id="HBEG01029568">
    <property type="protein sequence ID" value="CAD8366773.1"/>
    <property type="molecule type" value="Transcribed_RNA"/>
</dbReference>
<reference evidence="2" key="1">
    <citation type="submission" date="2021-01" db="EMBL/GenBank/DDBJ databases">
        <authorList>
            <person name="Corre E."/>
            <person name="Pelletier E."/>
            <person name="Niang G."/>
            <person name="Scheremetjew M."/>
            <person name="Finn R."/>
            <person name="Kale V."/>
            <person name="Holt S."/>
            <person name="Cochrane G."/>
            <person name="Meng A."/>
            <person name="Brown T."/>
            <person name="Cohen L."/>
        </authorList>
    </citation>
    <scope>NUCLEOTIDE SEQUENCE</scope>
    <source>
        <strain evidence="2">Pbaha01</strain>
    </source>
</reference>
<evidence type="ECO:0000313" key="2">
    <source>
        <dbReference type="EMBL" id="CAD8366773.1"/>
    </source>
</evidence>
<dbReference type="InterPro" id="IPR002589">
    <property type="entry name" value="Macro_dom"/>
</dbReference>